<dbReference type="Proteomes" id="UP001274896">
    <property type="component" value="Unassembled WGS sequence"/>
</dbReference>
<sequence length="1685" mass="188619">MSDCTTEVRFSPSLPSECVLRSGAVIFPGVFDQLGYALVVFPAAFQSRLLCDVTKEEVAEFVCYCLRLHSKSRSECLVSVVADLREASLAVTRRIAEILLLLQLHQRTIHSFYAVQPKKRDVQKLLQKLLSSNSKRSLAVKCVFLREVFELSNYVDRSQLPANLGGYFIYSHESWVSFIKEMDSFVQEFVAVVRKLPVCISALQDFSKLSVPTEYEPLSVFCTTNQARLEHLRRDLGLDALFRRCECVLEKFRYPEKDPCYQAMVGTVLFTHTALEMLQNYDRIKAAVEKVELLWTRVFSNALLRLHVLQLQRDAQQVVCEMECLMKKMQSYTPEALRDSNTAETLQLEFNTSVYTQALALVRRAEDMLNTISETLVRKNQEGYEWINDLESRTNQLSVVIDVQNRNLNTICTFHQCYHKIQRWYHVAVCECFLQDLLWRTCSNKYDKEETFLSHKQTEVFSVIKDFLRLHPPPEVELKQMVQLANIVPDAHLENAGKQLTKRCSTLRKLLLFPGSAKFSDLQLAVQWQYECLKGRTVDSISDLHTRRNMCDQSVPRDSDDFPVNANILTRHDGANYSPLLQSGTKPPSLSSFDSGFDGAGSGHLETGGGKICQDEPSRPKSPLLHVNEKNASSLSEGLTEKSLRAPSIHIIPNVSGDTVNFEITVKRSATLPKNPWLSLPVDDLENCYTVIISPTQQRKTKSCDQLTQTTDTSVHDLQDQSTEWSPVGNVLSSTITDGAETSEAVPTLLWDSYDLHDSDSMLLGELDSEWEIKEQQELRAVEEVLSRTAGILQEEESVLVQEEILDVLLEADSPYRLWPSWSKACEFTQMTSSDMAEAGVIGLEDDLISLNFGPDVLSQKHPSGVANPPSGAGSDLLFHLEPGNGGPDGSELLKEIENLKALEEKIVEENLKINEMHSCESKEMMHSSSLSENRKRFLEKLEQEKKEVEEMERNLSIEMKKSKPKCLRKGHKIVMCSVMGKGSVLRENDEALLMNCKSSAQVFNHGQPCFEKPTNQQPSDMAADSHVCHKCSDLETSINCKCLNVVADSSFNDSMNTSLNFQYQQNIDSSASSVSVAVPSVTSGDVYRCDTETKEMTDLVSSVLNLSNAEGPDIVESKTLLDPHNSKEEKYLEPSEILDSIERCNEDLKMETLSEVSSTAFDPGGPIALPQTSKLKIQISTDFEENVSSATNQTAISTSSASSVDSIPEECKIPCRTSVELKHHNTNNNNLHTLELRVGVENVPEDQKLEASCESLISRNQSPLLETSEPCEATENKEVKVQVHHVDSTLTKHVCRSPVLQQLHICTRERSDFQTPVVLDTGSSLVKAGFADQDLPTTIFPTTVGLPKYMEVMSGSVERGVYVGHDAQHMRGVLTLHYPMRNGVVSDWDQMEMIWSHAFEQLRVCSEDHPVLLTEGVVGVRENRQRSVQLMFESFNVPLAYMALQPVLALYATGRTTGVVFDSGDGASHSVPVFDGYCLPHAVQRFNVAGNDVTLHLKQLLTEKGVCMRTSAEMEIVREIKEKCCFIALNYEAVLGGGGGASAPMHYTLPDGHVISLTTERFRAPEILFRPELIGQDYYGMHESIFRSVLRSDIDLRRDLVGNIVLSGGNTLLAGLPERLQHELSGLAPAGLGERIKVTSSPDRDFNVWRGGAVLANMPSFSSAWISQEEYEEFGPQIVFRKCF</sequence>
<evidence type="ECO:0000256" key="3">
    <source>
        <dbReference type="ARBA" id="ARBA00023212"/>
    </source>
</evidence>
<evidence type="ECO:0000313" key="7">
    <source>
        <dbReference type="EMBL" id="KAK3506999.1"/>
    </source>
</evidence>
<dbReference type="InterPro" id="IPR043129">
    <property type="entry name" value="ATPase_NBD"/>
</dbReference>
<dbReference type="Gene3D" id="3.30.420.40">
    <property type="match status" value="2"/>
</dbReference>
<protein>
    <submittedName>
        <fullName evidence="7">Uncharacterized protein</fullName>
    </submittedName>
</protein>
<dbReference type="Gene3D" id="3.90.640.10">
    <property type="entry name" value="Actin, Chain A, domain 4"/>
    <property type="match status" value="1"/>
</dbReference>
<dbReference type="EMBL" id="JAUCMX010000030">
    <property type="protein sequence ID" value="KAK3506999.1"/>
    <property type="molecule type" value="Genomic_DNA"/>
</dbReference>
<dbReference type="CDD" id="cd13397">
    <property type="entry name" value="ASKHA_NBD_actin_Arp-T1-3"/>
    <property type="match status" value="1"/>
</dbReference>
<dbReference type="SMART" id="SM00268">
    <property type="entry name" value="ACTIN"/>
    <property type="match status" value="1"/>
</dbReference>
<accession>A0AAE0UHJ9</accession>
<reference evidence="7" key="1">
    <citation type="submission" date="2023-06" db="EMBL/GenBank/DDBJ databases">
        <title>Male Hemibagrus guttatus genome.</title>
        <authorList>
            <person name="Bian C."/>
        </authorList>
    </citation>
    <scope>NUCLEOTIDE SEQUENCE</scope>
    <source>
        <strain evidence="7">Male_cb2023</strain>
        <tissue evidence="7">Muscle</tissue>
    </source>
</reference>
<comment type="subcellular location">
    <subcellularLocation>
        <location evidence="1">Cytoplasm</location>
        <location evidence="1">Cytoskeleton</location>
    </subcellularLocation>
</comment>
<dbReference type="SUPFAM" id="SSF53067">
    <property type="entry name" value="Actin-like ATPase domain"/>
    <property type="match status" value="2"/>
</dbReference>
<keyword evidence="3" id="KW-0963">Cytoplasm</keyword>
<evidence type="ECO:0000256" key="1">
    <source>
        <dbReference type="ARBA" id="ARBA00004245"/>
    </source>
</evidence>
<evidence type="ECO:0000256" key="2">
    <source>
        <dbReference type="ARBA" id="ARBA00006752"/>
    </source>
</evidence>
<dbReference type="PANTHER" id="PTHR11937">
    <property type="entry name" value="ACTIN"/>
    <property type="match status" value="1"/>
</dbReference>
<proteinExistence type="inferred from homology"/>
<dbReference type="PRINTS" id="PR00190">
    <property type="entry name" value="ACTIN"/>
</dbReference>
<dbReference type="GO" id="GO:0005856">
    <property type="term" value="C:cytoskeleton"/>
    <property type="evidence" value="ECO:0007669"/>
    <property type="project" value="UniProtKB-SubCell"/>
</dbReference>
<feature type="coiled-coil region" evidence="5">
    <location>
        <begin position="893"/>
        <end position="962"/>
    </location>
</feature>
<name>A0AAE0UHJ9_9TELE</name>
<dbReference type="FunFam" id="3.30.420.40:FF:000050">
    <property type="entry name" value="Actin, alpha skeletal muscle"/>
    <property type="match status" value="1"/>
</dbReference>
<evidence type="ECO:0000256" key="4">
    <source>
        <dbReference type="RuleBase" id="RU000487"/>
    </source>
</evidence>
<keyword evidence="8" id="KW-1185">Reference proteome</keyword>
<comment type="caution">
    <text evidence="7">The sequence shown here is derived from an EMBL/GenBank/DDBJ whole genome shotgun (WGS) entry which is preliminary data.</text>
</comment>
<gene>
    <name evidence="7" type="ORF">QTP70_034970</name>
</gene>
<evidence type="ECO:0000256" key="6">
    <source>
        <dbReference type="SAM" id="MobiDB-lite"/>
    </source>
</evidence>
<evidence type="ECO:0000313" key="8">
    <source>
        <dbReference type="Proteomes" id="UP001274896"/>
    </source>
</evidence>
<dbReference type="FunFam" id="3.90.640.10:FF:000007">
    <property type="entry name" value="Actin like 7B"/>
    <property type="match status" value="1"/>
</dbReference>
<evidence type="ECO:0000256" key="5">
    <source>
        <dbReference type="SAM" id="Coils"/>
    </source>
</evidence>
<organism evidence="7 8">
    <name type="scientific">Hemibagrus guttatus</name>
    <dbReference type="NCBI Taxonomy" id="175788"/>
    <lineage>
        <taxon>Eukaryota</taxon>
        <taxon>Metazoa</taxon>
        <taxon>Chordata</taxon>
        <taxon>Craniata</taxon>
        <taxon>Vertebrata</taxon>
        <taxon>Euteleostomi</taxon>
        <taxon>Actinopterygii</taxon>
        <taxon>Neopterygii</taxon>
        <taxon>Teleostei</taxon>
        <taxon>Ostariophysi</taxon>
        <taxon>Siluriformes</taxon>
        <taxon>Bagridae</taxon>
        <taxon>Hemibagrus</taxon>
    </lineage>
</organism>
<dbReference type="Pfam" id="PF00022">
    <property type="entry name" value="Actin"/>
    <property type="match status" value="1"/>
</dbReference>
<dbReference type="FunFam" id="3.30.420.40:FF:000058">
    <property type="entry name" value="Putative actin-related protein 5"/>
    <property type="match status" value="1"/>
</dbReference>
<feature type="region of interest" description="Disordered" evidence="6">
    <location>
        <begin position="604"/>
        <end position="625"/>
    </location>
</feature>
<comment type="similarity">
    <text evidence="2 4">Belongs to the actin family.</text>
</comment>
<keyword evidence="3" id="KW-0206">Cytoskeleton</keyword>
<dbReference type="InterPro" id="IPR004000">
    <property type="entry name" value="Actin"/>
</dbReference>
<keyword evidence="5" id="KW-0175">Coiled coil</keyword>